<dbReference type="SUPFAM" id="SSF56925">
    <property type="entry name" value="OMPA-like"/>
    <property type="match status" value="1"/>
</dbReference>
<comment type="caution">
    <text evidence="7">The sequence shown here is derived from an EMBL/GenBank/DDBJ whole genome shotgun (WGS) entry which is preliminary data.</text>
</comment>
<dbReference type="OrthoDB" id="9815357at2"/>
<keyword evidence="8" id="KW-1185">Reference proteome</keyword>
<evidence type="ECO:0000313" key="7">
    <source>
        <dbReference type="EMBL" id="RJE83419.1"/>
    </source>
</evidence>
<feature type="signal peptide" evidence="5">
    <location>
        <begin position="1"/>
        <end position="25"/>
    </location>
</feature>
<evidence type="ECO:0000256" key="3">
    <source>
        <dbReference type="ARBA" id="ARBA00023136"/>
    </source>
</evidence>
<protein>
    <submittedName>
        <fullName evidence="7">Porin family protein</fullName>
    </submittedName>
</protein>
<organism evidence="7 8">
    <name type="scientific">Paracoccus onubensis</name>
    <dbReference type="NCBI Taxonomy" id="1675788"/>
    <lineage>
        <taxon>Bacteria</taxon>
        <taxon>Pseudomonadati</taxon>
        <taxon>Pseudomonadota</taxon>
        <taxon>Alphaproteobacteria</taxon>
        <taxon>Rhodobacterales</taxon>
        <taxon>Paracoccaceae</taxon>
        <taxon>Paracoccus</taxon>
    </lineage>
</organism>
<comment type="similarity">
    <text evidence="4">Belongs to the Omp25/RopB family.</text>
</comment>
<evidence type="ECO:0000259" key="6">
    <source>
        <dbReference type="Pfam" id="PF13505"/>
    </source>
</evidence>
<dbReference type="InterPro" id="IPR006315">
    <property type="entry name" value="OM_autotransptr_brl_dom"/>
</dbReference>
<evidence type="ECO:0000256" key="4">
    <source>
        <dbReference type="ARBA" id="ARBA00038306"/>
    </source>
</evidence>
<dbReference type="NCBIfam" id="TIGR01414">
    <property type="entry name" value="autotrans_barl"/>
    <property type="match status" value="1"/>
</dbReference>
<dbReference type="PANTHER" id="PTHR34001:SF3">
    <property type="entry name" value="BLL7405 PROTEIN"/>
    <property type="match status" value="1"/>
</dbReference>
<evidence type="ECO:0000256" key="1">
    <source>
        <dbReference type="ARBA" id="ARBA00004370"/>
    </source>
</evidence>
<dbReference type="AlphaFoldDB" id="A0A418SR59"/>
<evidence type="ECO:0000313" key="8">
    <source>
        <dbReference type="Proteomes" id="UP000284202"/>
    </source>
</evidence>
<dbReference type="InterPro" id="IPR011250">
    <property type="entry name" value="OMP/PagP_B-barrel"/>
</dbReference>
<gene>
    <name evidence="7" type="ORF">D3P04_16195</name>
</gene>
<reference evidence="8" key="1">
    <citation type="submission" date="2018-09" db="EMBL/GenBank/DDBJ databases">
        <title>Acidovorax cavernicola nov. sp. isolated from Gruta de las Maravillas (Aracena, Spain).</title>
        <authorList>
            <person name="Jurado V."/>
            <person name="Gutierrez-Patricio S."/>
            <person name="Gonzalez-Pimentel J.L."/>
            <person name="Miller A.Z."/>
            <person name="Laiz L."/>
            <person name="Saiz-Jimenez C."/>
        </authorList>
    </citation>
    <scope>NUCLEOTIDE SEQUENCE [LARGE SCALE GENOMIC DNA]</scope>
    <source>
        <strain evidence="8">1011MAR3C25</strain>
    </source>
</reference>
<comment type="subcellular location">
    <subcellularLocation>
        <location evidence="1">Membrane</location>
    </subcellularLocation>
</comment>
<dbReference type="Gene3D" id="2.40.160.20">
    <property type="match status" value="1"/>
</dbReference>
<dbReference type="RefSeq" id="WP_119750750.1">
    <property type="nucleotide sequence ID" value="NZ_QZCG01000011.1"/>
</dbReference>
<accession>A0A418SR59</accession>
<dbReference type="InterPro" id="IPR027385">
    <property type="entry name" value="Beta-barrel_OMP"/>
</dbReference>
<keyword evidence="2 5" id="KW-0732">Signal</keyword>
<dbReference type="Proteomes" id="UP000284202">
    <property type="component" value="Unassembled WGS sequence"/>
</dbReference>
<dbReference type="GO" id="GO:0019867">
    <property type="term" value="C:outer membrane"/>
    <property type="evidence" value="ECO:0007669"/>
    <property type="project" value="InterPro"/>
</dbReference>
<name>A0A418SR59_9RHOB</name>
<dbReference type="EMBL" id="QZCG01000011">
    <property type="protein sequence ID" value="RJE83419.1"/>
    <property type="molecule type" value="Genomic_DNA"/>
</dbReference>
<feature type="chain" id="PRO_5019250372" evidence="5">
    <location>
        <begin position="26"/>
        <end position="249"/>
    </location>
</feature>
<dbReference type="PANTHER" id="PTHR34001">
    <property type="entry name" value="BLL7405 PROTEIN"/>
    <property type="match status" value="1"/>
</dbReference>
<proteinExistence type="inferred from homology"/>
<dbReference type="Pfam" id="PF13505">
    <property type="entry name" value="OMP_b-brl"/>
    <property type="match status" value="1"/>
</dbReference>
<dbReference type="InterPro" id="IPR051692">
    <property type="entry name" value="OMP-like"/>
</dbReference>
<sequence>MRGKILSAVGAASGIALLASGAAIAGGYVEPVVAPEPVVVEQPTPVGDWAGAYVGAALGYAFGGDDSVGFRALDANGDVIGRANDVGSVDLKGANLGAHVGYRWQRDNWVFGPELAIEGGAIEEDGNTPAFGLDDLNTEAKVNYLVGLRMKTGYAINPSTLVYGTFGVAHGDFDYTVKSGGDSETESFSDTGVTAGLGVERKLNERLSMFGEWEYRHFENTDVTFDEAGLQTSASPAHHNLKIGVNYRF</sequence>
<evidence type="ECO:0000256" key="2">
    <source>
        <dbReference type="ARBA" id="ARBA00022729"/>
    </source>
</evidence>
<feature type="domain" description="Outer membrane protein beta-barrel" evidence="6">
    <location>
        <begin position="47"/>
        <end position="249"/>
    </location>
</feature>
<evidence type="ECO:0000256" key="5">
    <source>
        <dbReference type="SAM" id="SignalP"/>
    </source>
</evidence>
<keyword evidence="3" id="KW-0472">Membrane</keyword>